<feature type="transmembrane region" description="Helical" evidence="2">
    <location>
        <begin position="115"/>
        <end position="135"/>
    </location>
</feature>
<organism evidence="3 4">
    <name type="scientific">Ambispora leptoticha</name>
    <dbReference type="NCBI Taxonomy" id="144679"/>
    <lineage>
        <taxon>Eukaryota</taxon>
        <taxon>Fungi</taxon>
        <taxon>Fungi incertae sedis</taxon>
        <taxon>Mucoromycota</taxon>
        <taxon>Glomeromycotina</taxon>
        <taxon>Glomeromycetes</taxon>
        <taxon>Archaeosporales</taxon>
        <taxon>Ambisporaceae</taxon>
        <taxon>Ambispora</taxon>
    </lineage>
</organism>
<name>A0A9N9GPD6_9GLOM</name>
<dbReference type="OrthoDB" id="5584028at2759"/>
<dbReference type="PANTHER" id="PTHR37852">
    <property type="entry name" value="YALI0B21208P"/>
    <property type="match status" value="1"/>
</dbReference>
<feature type="compositionally biased region" description="Polar residues" evidence="1">
    <location>
        <begin position="1"/>
        <end position="30"/>
    </location>
</feature>
<accession>A0A9N9GPD6</accession>
<dbReference type="EMBL" id="CAJVPS010006280">
    <property type="protein sequence ID" value="CAG8623632.1"/>
    <property type="molecule type" value="Genomic_DNA"/>
</dbReference>
<sequence length="165" mass="18062">MTQTQPLTDSLPILTSSENLPSTISNTNPPKINVADKSNDPLARISMSTSQRIALATASGAFWGFIFGGYEGSKRSGLQYRAENAHKLPTTKGGWYFYHKRKNYKMLLGGFKRGVRYAFFTGSLCFSFVGLEAVLDRLSGETNVLNTVAAGVGTALWFSTLCKLF</sequence>
<dbReference type="PANTHER" id="PTHR37852:SF1">
    <property type="entry name" value="HIG1 DOMAIN-CONTAINING PROTEIN"/>
    <property type="match status" value="1"/>
</dbReference>
<protein>
    <submittedName>
        <fullName evidence="3">7458_t:CDS:1</fullName>
    </submittedName>
</protein>
<feature type="region of interest" description="Disordered" evidence="1">
    <location>
        <begin position="1"/>
        <end position="33"/>
    </location>
</feature>
<dbReference type="Proteomes" id="UP000789508">
    <property type="component" value="Unassembled WGS sequence"/>
</dbReference>
<evidence type="ECO:0000256" key="2">
    <source>
        <dbReference type="SAM" id="Phobius"/>
    </source>
</evidence>
<proteinExistence type="predicted"/>
<dbReference type="Pfam" id="PF02466">
    <property type="entry name" value="Tim17"/>
    <property type="match status" value="1"/>
</dbReference>
<reference evidence="3" key="1">
    <citation type="submission" date="2021-06" db="EMBL/GenBank/DDBJ databases">
        <authorList>
            <person name="Kallberg Y."/>
            <person name="Tangrot J."/>
            <person name="Rosling A."/>
        </authorList>
    </citation>
    <scope>NUCLEOTIDE SEQUENCE</scope>
    <source>
        <strain evidence="3">FL130A</strain>
    </source>
</reference>
<evidence type="ECO:0000313" key="3">
    <source>
        <dbReference type="EMBL" id="CAG8623632.1"/>
    </source>
</evidence>
<keyword evidence="2" id="KW-0472">Membrane</keyword>
<comment type="caution">
    <text evidence="3">The sequence shown here is derived from an EMBL/GenBank/DDBJ whole genome shotgun (WGS) entry which is preliminary data.</text>
</comment>
<dbReference type="AlphaFoldDB" id="A0A9N9GPD6"/>
<evidence type="ECO:0000313" key="4">
    <source>
        <dbReference type="Proteomes" id="UP000789508"/>
    </source>
</evidence>
<gene>
    <name evidence="3" type="ORF">ALEPTO_LOCUS9071</name>
</gene>
<evidence type="ECO:0000256" key="1">
    <source>
        <dbReference type="SAM" id="MobiDB-lite"/>
    </source>
</evidence>
<keyword evidence="2" id="KW-1133">Transmembrane helix</keyword>
<keyword evidence="4" id="KW-1185">Reference proteome</keyword>
<feature type="transmembrane region" description="Helical" evidence="2">
    <location>
        <begin position="53"/>
        <end position="70"/>
    </location>
</feature>
<keyword evidence="2" id="KW-0812">Transmembrane</keyword>